<accession>A0ABT4TG00</accession>
<dbReference type="PANTHER" id="PTHR42847:SF4">
    <property type="entry name" value="ALKANESULFONATE MONOOXYGENASE-RELATED"/>
    <property type="match status" value="1"/>
</dbReference>
<evidence type="ECO:0000313" key="7">
    <source>
        <dbReference type="Proteomes" id="UP001165685"/>
    </source>
</evidence>
<dbReference type="Gene3D" id="3.20.20.30">
    <property type="entry name" value="Luciferase-like domain"/>
    <property type="match status" value="1"/>
</dbReference>
<gene>
    <name evidence="6" type="ORF">O4U47_02000</name>
</gene>
<organism evidence="6 7">
    <name type="scientific">Nocardiopsis suaedae</name>
    <dbReference type="NCBI Taxonomy" id="3018444"/>
    <lineage>
        <taxon>Bacteria</taxon>
        <taxon>Bacillati</taxon>
        <taxon>Actinomycetota</taxon>
        <taxon>Actinomycetes</taxon>
        <taxon>Streptosporangiales</taxon>
        <taxon>Nocardiopsidaceae</taxon>
        <taxon>Nocardiopsis</taxon>
    </lineage>
</organism>
<comment type="caution">
    <text evidence="6">The sequence shown here is derived from an EMBL/GenBank/DDBJ whole genome shotgun (WGS) entry which is preliminary data.</text>
</comment>
<keyword evidence="7" id="KW-1185">Reference proteome</keyword>
<reference evidence="6" key="1">
    <citation type="submission" date="2023-01" db="EMBL/GenBank/DDBJ databases">
        <title>Draft genome sequence of Nocardiopsis sp. LSu2-4 isolated from halophytes.</title>
        <authorList>
            <person name="Duangmal K."/>
            <person name="Chantavorakit T."/>
        </authorList>
    </citation>
    <scope>NUCLEOTIDE SEQUENCE</scope>
    <source>
        <strain evidence="6">LSu2-4</strain>
    </source>
</reference>
<evidence type="ECO:0000313" key="6">
    <source>
        <dbReference type="EMBL" id="MDA2803271.1"/>
    </source>
</evidence>
<feature type="domain" description="Luciferase-like" evidence="5">
    <location>
        <begin position="12"/>
        <end position="256"/>
    </location>
</feature>
<name>A0ABT4TG00_9ACTN</name>
<evidence type="ECO:0000256" key="2">
    <source>
        <dbReference type="ARBA" id="ARBA00022643"/>
    </source>
</evidence>
<proteinExistence type="predicted"/>
<dbReference type="PANTHER" id="PTHR42847">
    <property type="entry name" value="ALKANESULFONATE MONOOXYGENASE"/>
    <property type="match status" value="1"/>
</dbReference>
<protein>
    <submittedName>
        <fullName evidence="6">TIGR03619 family F420-dependent LLM class oxidoreductase</fullName>
        <ecNumber evidence="6">1.-.-.-</ecNumber>
    </submittedName>
</protein>
<dbReference type="Pfam" id="PF00296">
    <property type="entry name" value="Bac_luciferase"/>
    <property type="match status" value="1"/>
</dbReference>
<dbReference type="InterPro" id="IPR050172">
    <property type="entry name" value="SsuD_RutA_monooxygenase"/>
</dbReference>
<dbReference type="InterPro" id="IPR011251">
    <property type="entry name" value="Luciferase-like_dom"/>
</dbReference>
<dbReference type="Proteomes" id="UP001165685">
    <property type="component" value="Unassembled WGS sequence"/>
</dbReference>
<dbReference type="RefSeq" id="WP_270675571.1">
    <property type="nucleotide sequence ID" value="NZ_JAQFWP010000002.1"/>
</dbReference>
<keyword evidence="4" id="KW-0503">Monooxygenase</keyword>
<dbReference type="EC" id="1.-.-.-" evidence="6"/>
<evidence type="ECO:0000256" key="3">
    <source>
        <dbReference type="ARBA" id="ARBA00023002"/>
    </source>
</evidence>
<sequence length="299" mass="32057">MKLGFSLPQFGASAHHPRDIARFARQAEEMGADSLWVGDRLLAAVDPEVGYAGADYIPEQFRAALDPFTVLAAAATATERVLLGTNVVNAPWYPPAVLARSFASIDLLSGGRLLPGLGTGWSPEEYEAVGVPMKERGRRLDECLDALDALWGEGTVRHSGRHWSIPHSHMEAKPVQRPRPPIYLGGFAPAALERVGRRADGFLPIAVVPGMADMGAAVDRPLAAVREAAVRAGRDPGVLDVVLRVNPTAEAAVEDIATAVLEAGEHGVGHAFVDLLYLAEDADRTLDLAARIMEKVRER</sequence>
<dbReference type="InterPro" id="IPR019921">
    <property type="entry name" value="Lucif-like_OxRdtase_Rv2161c"/>
</dbReference>
<keyword evidence="1" id="KW-0285">Flavoprotein</keyword>
<evidence type="ECO:0000256" key="1">
    <source>
        <dbReference type="ARBA" id="ARBA00022630"/>
    </source>
</evidence>
<dbReference type="GO" id="GO:0016491">
    <property type="term" value="F:oxidoreductase activity"/>
    <property type="evidence" value="ECO:0007669"/>
    <property type="project" value="UniProtKB-KW"/>
</dbReference>
<dbReference type="SUPFAM" id="SSF51679">
    <property type="entry name" value="Bacterial luciferase-like"/>
    <property type="match status" value="1"/>
</dbReference>
<keyword evidence="3 6" id="KW-0560">Oxidoreductase</keyword>
<dbReference type="EMBL" id="JAQFWP010000002">
    <property type="protein sequence ID" value="MDA2803271.1"/>
    <property type="molecule type" value="Genomic_DNA"/>
</dbReference>
<dbReference type="InterPro" id="IPR036661">
    <property type="entry name" value="Luciferase-like_sf"/>
</dbReference>
<dbReference type="NCBIfam" id="TIGR03619">
    <property type="entry name" value="F420_Rv2161c"/>
    <property type="match status" value="1"/>
</dbReference>
<evidence type="ECO:0000256" key="4">
    <source>
        <dbReference type="ARBA" id="ARBA00023033"/>
    </source>
</evidence>
<evidence type="ECO:0000259" key="5">
    <source>
        <dbReference type="Pfam" id="PF00296"/>
    </source>
</evidence>
<keyword evidence="2" id="KW-0288">FMN</keyword>